<name>A0A240U4L8_9BURK</name>
<accession>A0A240U4L8</accession>
<evidence type="ECO:0000313" key="4">
    <source>
        <dbReference type="Proteomes" id="UP000194432"/>
    </source>
</evidence>
<gene>
    <name evidence="3" type="ORF">CBP34_15315</name>
</gene>
<organism evidence="3 4">
    <name type="scientific">Acidovorax carolinensis</name>
    <dbReference type="NCBI Taxonomy" id="553814"/>
    <lineage>
        <taxon>Bacteria</taxon>
        <taxon>Pseudomonadati</taxon>
        <taxon>Pseudomonadota</taxon>
        <taxon>Betaproteobacteria</taxon>
        <taxon>Burkholderiales</taxon>
        <taxon>Comamonadaceae</taxon>
        <taxon>Acidovorax</taxon>
    </lineage>
</organism>
<sequence>MHNQPGNPDPSRLGTVEDVNGSSVSVKLSESTPGGLLFVNGEAYRVGQVGGFVRIPSGYVDLYGVISQVGAGAAPGPPELAPQLGNRWLRVELVGQGRRGTKFERGIAQYPSIGDSVHVVTESDLKTVYAPGDDDGYVAVGRVASAESIRAHLDMNRLVTRHSAVVGSTGSGKSNAVANLLGAVSDQARFKSARVVLFDLHGEYAKAFGDQARVFRVGADTTIGERELHVPFWALTAEEFISITMGATSGTPLTLLQEKLLSSKRASKAAGVAHGLPDLTVTIDTPLPFSVYQLWHDLYSLHCATHSVSKNQNQTEATRTYIEEGAPPAKAVGDGDQLVRPRFRPLKDEKNDPDKVYAGIYGDLPRGHLDSLESKLRDPRMQFLFRPGQWAPDKDGTTAADLDALLEAWIGADKPISVFDLSGIPTAVVDDLVGAVLRILYDAIFWGRNKQEGGRERPLLVVLEEAHVYLGPQSKNRAAIAARRIAKEGRKYGVGLMLVSQRPSEVDTTILSQCGTVVALRLTNDSDRSQVTSCASDNLKGLFSMLPVLRTGEALIVGEAVNMPIRAIIDRPPEGRRPESDDPMVVVPKGEGGKRIRSGGWTDPVKDENYKPLVEAWRKQDPNAGTTQTADSET</sequence>
<dbReference type="KEGG" id="acin:CBP34_15315"/>
<reference evidence="3 4" key="1">
    <citation type="submission" date="2017-05" db="EMBL/GenBank/DDBJ databases">
        <title>Polyphasic characterization of four soil-derived phenanthrene-degrading Acidovorax strains and proposal of Acidovorax phenanthrenivorans sp. nov.</title>
        <authorList>
            <person name="Singleton D.R."/>
            <person name="Lee J."/>
            <person name="Dickey A.N."/>
            <person name="Stroud A."/>
            <person name="Scholl E.H."/>
            <person name="Wright F.A."/>
            <person name="Aitken M.D."/>
        </authorList>
    </citation>
    <scope>NUCLEOTIDE SEQUENCE [LARGE SCALE GENOMIC DNA]</scope>
    <source>
        <strain evidence="3">NA3</strain>
    </source>
</reference>
<feature type="compositionally biased region" description="Basic and acidic residues" evidence="1">
    <location>
        <begin position="570"/>
        <end position="580"/>
    </location>
</feature>
<proteinExistence type="predicted"/>
<dbReference type="PANTHER" id="PTHR42957">
    <property type="entry name" value="HELICASE MJ1565-RELATED"/>
    <property type="match status" value="1"/>
</dbReference>
<feature type="domain" description="Helicase HerA central" evidence="2">
    <location>
        <begin position="139"/>
        <end position="438"/>
    </location>
</feature>
<dbReference type="SUPFAM" id="SSF52540">
    <property type="entry name" value="P-loop containing nucleoside triphosphate hydrolases"/>
    <property type="match status" value="1"/>
</dbReference>
<dbReference type="EMBL" id="CP021361">
    <property type="protein sequence ID" value="ART52762.1"/>
    <property type="molecule type" value="Genomic_DNA"/>
</dbReference>
<dbReference type="PANTHER" id="PTHR42957:SF1">
    <property type="entry name" value="HELICASE MJ1565-RELATED"/>
    <property type="match status" value="1"/>
</dbReference>
<dbReference type="Pfam" id="PF01935">
    <property type="entry name" value="DUF87"/>
    <property type="match status" value="1"/>
</dbReference>
<evidence type="ECO:0000313" key="3">
    <source>
        <dbReference type="EMBL" id="ART52762.1"/>
    </source>
</evidence>
<protein>
    <submittedName>
        <fullName evidence="3">ATPase</fullName>
    </submittedName>
</protein>
<dbReference type="InterPro" id="IPR002789">
    <property type="entry name" value="HerA_central"/>
</dbReference>
<evidence type="ECO:0000259" key="2">
    <source>
        <dbReference type="Pfam" id="PF01935"/>
    </source>
</evidence>
<feature type="region of interest" description="Disordered" evidence="1">
    <location>
        <begin position="570"/>
        <end position="608"/>
    </location>
</feature>
<dbReference type="Proteomes" id="UP000194432">
    <property type="component" value="Chromosome 1"/>
</dbReference>
<dbReference type="AlphaFoldDB" id="A0A240U4L8"/>
<dbReference type="InterPro" id="IPR027417">
    <property type="entry name" value="P-loop_NTPase"/>
</dbReference>
<dbReference type="InterPro" id="IPR008571">
    <property type="entry name" value="HerA-like"/>
</dbReference>
<dbReference type="Gene3D" id="3.40.50.300">
    <property type="entry name" value="P-loop containing nucleotide triphosphate hydrolases"/>
    <property type="match status" value="2"/>
</dbReference>
<keyword evidence="4" id="KW-1185">Reference proteome</keyword>
<evidence type="ECO:0000256" key="1">
    <source>
        <dbReference type="SAM" id="MobiDB-lite"/>
    </source>
</evidence>